<gene>
    <name evidence="11" type="ORF">H8L32_20940</name>
</gene>
<dbReference type="EC" id="4.2.2.23" evidence="4"/>
<evidence type="ECO:0000313" key="11">
    <source>
        <dbReference type="EMBL" id="MBC3919950.1"/>
    </source>
</evidence>
<dbReference type="PANTHER" id="PTHR32018:SF1">
    <property type="entry name" value="RHAMNOGALACTURONAN ENDOLYASE"/>
    <property type="match status" value="1"/>
</dbReference>
<evidence type="ECO:0000256" key="4">
    <source>
        <dbReference type="ARBA" id="ARBA00012437"/>
    </source>
</evidence>
<comment type="subcellular location">
    <subcellularLocation>
        <location evidence="2">Secreted</location>
    </subcellularLocation>
</comment>
<dbReference type="InterPro" id="IPR010325">
    <property type="entry name" value="Rhamnogal_lyase"/>
</dbReference>
<dbReference type="InterPro" id="IPR029413">
    <property type="entry name" value="RG-lyase_II"/>
</dbReference>
<dbReference type="InterPro" id="IPR029411">
    <property type="entry name" value="RG-lyase_III"/>
</dbReference>
<feature type="domain" description="Rhamnogalacturonan lyase" evidence="10">
    <location>
        <begin position="374"/>
        <end position="445"/>
    </location>
</feature>
<evidence type="ECO:0000256" key="6">
    <source>
        <dbReference type="ARBA" id="ARBA00022729"/>
    </source>
</evidence>
<feature type="signal peptide" evidence="8">
    <location>
        <begin position="1"/>
        <end position="21"/>
    </location>
</feature>
<keyword evidence="6 8" id="KW-0732">Signal</keyword>
<dbReference type="Gene3D" id="2.60.40.1120">
    <property type="entry name" value="Carboxypeptidase-like, regulatory domain"/>
    <property type="match status" value="1"/>
</dbReference>
<organism evidence="11 12">
    <name type="scientific">Undibacterium hunanense</name>
    <dbReference type="NCBI Taxonomy" id="2762292"/>
    <lineage>
        <taxon>Bacteria</taxon>
        <taxon>Pseudomonadati</taxon>
        <taxon>Pseudomonadota</taxon>
        <taxon>Betaproteobacteria</taxon>
        <taxon>Burkholderiales</taxon>
        <taxon>Oxalobacteraceae</taxon>
        <taxon>Undibacterium</taxon>
    </lineage>
</organism>
<evidence type="ECO:0000256" key="7">
    <source>
        <dbReference type="ARBA" id="ARBA00023239"/>
    </source>
</evidence>
<dbReference type="Pfam" id="PF14686">
    <property type="entry name" value="fn3_3"/>
    <property type="match status" value="1"/>
</dbReference>
<accession>A0ABR6ZWN6</accession>
<sequence length="627" mass="68251">MKNIRLALATACVLAASICHANVPGGGNGSGPDVALKDNGDSFILDNGIVAININKTDATISSFTYQGMNLFGGGDKGGKFYWSWNAPAFEGPHGTASLIVDPRSNHGDYAEVKIHSPWSGKSSNAAMDVDVYYSLKRGAQGYYVTAMLDHPASYPRTDVGEWRSNAYVSPVFDWLSVDSLRQKKMPTMADMAAAERVPGAPKEVTRLTTGIYAGEFECKYSYSADLGNLDVWGWSSTSKRIGIWMTVPSHEYYNGGPMKRELTVHMNHTLLNMLNGSHYGMGNQLIMAAGSAFKKTYGPYFIYANSYQGNPADPLPKVVDALWQDAKAQAVAEQSAWPYSWFKNPDYAQESGRGTVKGSLKVSDSGNPAASSAGAWIGLAPDDQGTDFQQQGRTYQFWVKTDANGQFSIPHVLPGTYNLWAFGAGNISTYKQANIEVRAGDTQDLGAIVWKPSRVAPTVWEIGVPDRDSQEFRNGAFNYSLWATYIKPDFITGLTYTIGKSDWYKDWNYAQFGNAPWTINFSLTEAPTKDTPASLYIGLASSETTLVVRVNGTQVGSYQAPVPSHPAVRLGSHGAFSETRMAIPPELLKPGANSIVISQKTGRANTGTTQYDYLRLEAAGTRLTPQ</sequence>
<comment type="catalytic activity">
    <reaction evidence="1">
        <text>Endotype eliminative cleavage of L-alpha-rhamnopyranosyl-(1-&gt;4)-alpha-D-galactopyranosyluronic acid bonds of rhamnogalacturonan I domains in ramified hairy regions of pectin leaving L-rhamnopyranose at the reducing end and 4-deoxy-4,5-unsaturated D-galactopyranosyluronic acid at the non-reducing end.</text>
        <dbReference type="EC" id="4.2.2.23"/>
    </reaction>
</comment>
<dbReference type="Pfam" id="PF14683">
    <property type="entry name" value="CBM-like"/>
    <property type="match status" value="1"/>
</dbReference>
<evidence type="ECO:0000256" key="8">
    <source>
        <dbReference type="SAM" id="SignalP"/>
    </source>
</evidence>
<evidence type="ECO:0000256" key="2">
    <source>
        <dbReference type="ARBA" id="ARBA00004613"/>
    </source>
</evidence>
<keyword evidence="5" id="KW-0964">Secreted</keyword>
<reference evidence="11 12" key="1">
    <citation type="submission" date="2020-08" db="EMBL/GenBank/DDBJ databases">
        <title>Novel species isolated from subtropical streams in China.</title>
        <authorList>
            <person name="Lu H."/>
        </authorList>
    </citation>
    <scope>NUCLEOTIDE SEQUENCE [LARGE SCALE GENOMIC DNA]</scope>
    <source>
        <strain evidence="11 12">CY18W</strain>
    </source>
</reference>
<dbReference type="Gene3D" id="2.60.120.260">
    <property type="entry name" value="Galactose-binding domain-like"/>
    <property type="match status" value="1"/>
</dbReference>
<dbReference type="RefSeq" id="WP_186949211.1">
    <property type="nucleotide sequence ID" value="NZ_JACOGF010000012.1"/>
</dbReference>
<keyword evidence="7" id="KW-0456">Lyase</keyword>
<dbReference type="SUPFAM" id="SSF49785">
    <property type="entry name" value="Galactose-binding domain-like"/>
    <property type="match status" value="1"/>
</dbReference>
<dbReference type="Proteomes" id="UP000650424">
    <property type="component" value="Unassembled WGS sequence"/>
</dbReference>
<dbReference type="SUPFAM" id="SSF74650">
    <property type="entry name" value="Galactose mutarotase-like"/>
    <property type="match status" value="1"/>
</dbReference>
<dbReference type="Gene3D" id="2.70.98.10">
    <property type="match status" value="1"/>
</dbReference>
<dbReference type="EMBL" id="JACOGF010000012">
    <property type="protein sequence ID" value="MBC3919950.1"/>
    <property type="molecule type" value="Genomic_DNA"/>
</dbReference>
<feature type="chain" id="PRO_5045203065" description="rhamnogalacturonan endolyase" evidence="8">
    <location>
        <begin position="22"/>
        <end position="627"/>
    </location>
</feature>
<dbReference type="CDD" id="cd10320">
    <property type="entry name" value="RGL4_N"/>
    <property type="match status" value="1"/>
</dbReference>
<evidence type="ECO:0000256" key="3">
    <source>
        <dbReference type="ARBA" id="ARBA00010418"/>
    </source>
</evidence>
<evidence type="ECO:0000259" key="10">
    <source>
        <dbReference type="Pfam" id="PF14686"/>
    </source>
</evidence>
<dbReference type="InterPro" id="IPR051850">
    <property type="entry name" value="Polysacch_Lyase_4"/>
</dbReference>
<dbReference type="Pfam" id="PF06045">
    <property type="entry name" value="Rhamnogal_lyase"/>
    <property type="match status" value="1"/>
</dbReference>
<dbReference type="CDD" id="cd10317">
    <property type="entry name" value="RGL4_C"/>
    <property type="match status" value="1"/>
</dbReference>
<comment type="similarity">
    <text evidence="3">Belongs to the polysaccharide lyase 4 family.</text>
</comment>
<evidence type="ECO:0000259" key="9">
    <source>
        <dbReference type="Pfam" id="PF14683"/>
    </source>
</evidence>
<evidence type="ECO:0000256" key="5">
    <source>
        <dbReference type="ARBA" id="ARBA00022525"/>
    </source>
</evidence>
<proteinExistence type="inferred from homology"/>
<comment type="caution">
    <text evidence="11">The sequence shown here is derived from an EMBL/GenBank/DDBJ whole genome shotgun (WGS) entry which is preliminary data.</text>
</comment>
<name>A0ABR6ZWN6_9BURK</name>
<dbReference type="CDD" id="cd10316">
    <property type="entry name" value="RGL4_M"/>
    <property type="match status" value="1"/>
</dbReference>
<dbReference type="PANTHER" id="PTHR32018">
    <property type="entry name" value="RHAMNOGALACTURONATE LYASE FAMILY PROTEIN"/>
    <property type="match status" value="1"/>
</dbReference>
<dbReference type="InterPro" id="IPR013784">
    <property type="entry name" value="Carb-bd-like_fold"/>
</dbReference>
<dbReference type="SUPFAM" id="SSF49452">
    <property type="entry name" value="Starch-binding domain-like"/>
    <property type="match status" value="1"/>
</dbReference>
<dbReference type="InterPro" id="IPR008979">
    <property type="entry name" value="Galactose-bd-like_sf"/>
</dbReference>
<keyword evidence="12" id="KW-1185">Reference proteome</keyword>
<dbReference type="InterPro" id="IPR011013">
    <property type="entry name" value="Gal_mutarotase_sf_dom"/>
</dbReference>
<dbReference type="InterPro" id="IPR014718">
    <property type="entry name" value="GH-type_carb-bd"/>
</dbReference>
<feature type="domain" description="Rhamnogalacturonan lyase" evidence="9">
    <location>
        <begin position="459"/>
        <end position="617"/>
    </location>
</feature>
<protein>
    <recommendedName>
        <fullName evidence="4">rhamnogalacturonan endolyase</fullName>
        <ecNumber evidence="4">4.2.2.23</ecNumber>
    </recommendedName>
</protein>
<evidence type="ECO:0000313" key="12">
    <source>
        <dbReference type="Proteomes" id="UP000650424"/>
    </source>
</evidence>
<evidence type="ECO:0000256" key="1">
    <source>
        <dbReference type="ARBA" id="ARBA00001324"/>
    </source>
</evidence>